<dbReference type="EnsemblPlants" id="OGLUM04G29530.1">
    <property type="protein sequence ID" value="OGLUM04G29530.1"/>
    <property type="gene ID" value="OGLUM04G29530"/>
</dbReference>
<keyword evidence="1" id="KW-1133">Transmembrane helix</keyword>
<keyword evidence="3" id="KW-1185">Reference proteome</keyword>
<keyword evidence="1" id="KW-0472">Membrane</keyword>
<accession>A0A0D9ZSG2</accession>
<dbReference type="AlphaFoldDB" id="A0A0D9ZSG2"/>
<name>A0A0D9ZSG2_9ORYZ</name>
<evidence type="ECO:0000313" key="3">
    <source>
        <dbReference type="Proteomes" id="UP000026961"/>
    </source>
</evidence>
<dbReference type="Gramene" id="OGLUM04G29530.1">
    <property type="protein sequence ID" value="OGLUM04G29530.1"/>
    <property type="gene ID" value="OGLUM04G29530"/>
</dbReference>
<dbReference type="eggNOG" id="ENOG502R4R9">
    <property type="taxonomic scope" value="Eukaryota"/>
</dbReference>
<reference evidence="2" key="2">
    <citation type="submission" date="2018-05" db="EMBL/GenBank/DDBJ databases">
        <title>OgluRS3 (Oryza glumaepatula Reference Sequence Version 3).</title>
        <authorList>
            <person name="Zhang J."/>
            <person name="Kudrna D."/>
            <person name="Lee S."/>
            <person name="Talag J."/>
            <person name="Welchert J."/>
            <person name="Wing R.A."/>
        </authorList>
    </citation>
    <scope>NUCLEOTIDE SEQUENCE [LARGE SCALE GENOMIC DNA]</scope>
</reference>
<evidence type="ECO:0000313" key="2">
    <source>
        <dbReference type="EnsemblPlants" id="OGLUM04G29530.1"/>
    </source>
</evidence>
<keyword evidence="1" id="KW-0812">Transmembrane</keyword>
<organism evidence="2">
    <name type="scientific">Oryza glumipatula</name>
    <dbReference type="NCBI Taxonomy" id="40148"/>
    <lineage>
        <taxon>Eukaryota</taxon>
        <taxon>Viridiplantae</taxon>
        <taxon>Streptophyta</taxon>
        <taxon>Embryophyta</taxon>
        <taxon>Tracheophyta</taxon>
        <taxon>Spermatophyta</taxon>
        <taxon>Magnoliopsida</taxon>
        <taxon>Liliopsida</taxon>
        <taxon>Poales</taxon>
        <taxon>Poaceae</taxon>
        <taxon>BOP clade</taxon>
        <taxon>Oryzoideae</taxon>
        <taxon>Oryzeae</taxon>
        <taxon>Oryzinae</taxon>
        <taxon>Oryza</taxon>
    </lineage>
</organism>
<protein>
    <submittedName>
        <fullName evidence="2">Uncharacterized protein</fullName>
    </submittedName>
</protein>
<dbReference type="Proteomes" id="UP000026961">
    <property type="component" value="Chromosome 4"/>
</dbReference>
<proteinExistence type="predicted"/>
<sequence length="454" mass="52046">MAALARFTCLVRSALRRGVPVRAFSVAAEERVLESDENHYYLMLLHFGIGVVFRFNVHLVFVFATVFIWFLLYLSEEANIDAVGAIPLYLLKLRGYKHEQSAYEEGNLGVIPGSDTLVFRSARMIPYEGYLDNCYRPFVELLDKVLLKDFIETQTLPSGLRMMIDYLKLPKVQDRLVIYSPVFFPKHLVATMLVEAHRLLREELVVRGFKDAAEAIMKQIEAQIPDFMRTCVDHPLLKSYSGAHADKYSKLHRDDFGGLPWDILGNKDLTVKGKKTIEGGVQIIDGDELTQILLKAADSVGIESDRYYQVQEAKSRVMQHANRLMSNRIKLLNLLKQKGMMKEMYIDLEGPNDESAKLKAKDASPVVDTHRHGAMHPIKQDNFYLVKYLPAKNQECLRNRPYKLMDVIDLYESFCSEYLFVTTLQFDGQGKWESLDLRRRFSVPIAYLVLGGEV</sequence>
<evidence type="ECO:0000256" key="1">
    <source>
        <dbReference type="SAM" id="Phobius"/>
    </source>
</evidence>
<feature type="transmembrane region" description="Helical" evidence="1">
    <location>
        <begin position="40"/>
        <end position="72"/>
    </location>
</feature>
<reference evidence="2" key="1">
    <citation type="submission" date="2015-04" db="UniProtKB">
        <authorList>
            <consortium name="EnsemblPlants"/>
        </authorList>
    </citation>
    <scope>IDENTIFICATION</scope>
</reference>
<dbReference type="HOGENOM" id="CLU_603245_0_0_1"/>